<protein>
    <submittedName>
        <fullName evidence="1">Uncharacterized protein</fullName>
    </submittedName>
</protein>
<reference evidence="1 2" key="1">
    <citation type="submission" date="2020-02" db="EMBL/GenBank/DDBJ databases">
        <authorList>
            <person name="Kim M.K."/>
        </authorList>
    </citation>
    <scope>NUCLEOTIDE SEQUENCE [LARGE SCALE GENOMIC DNA]</scope>
    <source>
        <strain evidence="1 2">17J57-3</strain>
    </source>
</reference>
<evidence type="ECO:0000313" key="2">
    <source>
        <dbReference type="Proteomes" id="UP000482155"/>
    </source>
</evidence>
<name>A0A6B3SN65_9BURK</name>
<organism evidence="1 2">
    <name type="scientific">Noviherbaspirillum galbum</name>
    <dbReference type="NCBI Taxonomy" id="2709383"/>
    <lineage>
        <taxon>Bacteria</taxon>
        <taxon>Pseudomonadati</taxon>
        <taxon>Pseudomonadota</taxon>
        <taxon>Betaproteobacteria</taxon>
        <taxon>Burkholderiales</taxon>
        <taxon>Oxalobacteraceae</taxon>
        <taxon>Noviherbaspirillum</taxon>
    </lineage>
</organism>
<accession>A0A6B3SN65</accession>
<dbReference type="RefSeq" id="WP_163964461.1">
    <property type="nucleotide sequence ID" value="NZ_JAAIVB010000048.1"/>
</dbReference>
<sequence length="142" mass="15752">METSPGMQHATRMPQAWLADRHPQRDWLDDDIAAYLSVDAASIDRKLSRLDREWNADRVAGLGAPLAILASLALSARGSRRWLLPGALTAALMLAHAVSGKPGLVRLRRFAGLRTVHEVERSRMALRALRGDQEGYQSRTMN</sequence>
<comment type="caution">
    <text evidence="1">The sequence shown here is derived from an EMBL/GenBank/DDBJ whole genome shotgun (WGS) entry which is preliminary data.</text>
</comment>
<keyword evidence="2" id="KW-1185">Reference proteome</keyword>
<dbReference type="Proteomes" id="UP000482155">
    <property type="component" value="Unassembled WGS sequence"/>
</dbReference>
<proteinExistence type="predicted"/>
<dbReference type="AlphaFoldDB" id="A0A6B3SN65"/>
<dbReference type="EMBL" id="JAAIVB010000048">
    <property type="protein sequence ID" value="NEX62340.1"/>
    <property type="molecule type" value="Genomic_DNA"/>
</dbReference>
<evidence type="ECO:0000313" key="1">
    <source>
        <dbReference type="EMBL" id="NEX62340.1"/>
    </source>
</evidence>
<gene>
    <name evidence="1" type="ORF">G3574_14720</name>
</gene>